<protein>
    <recommendedName>
        <fullName evidence="3">Toxin</fullName>
    </recommendedName>
</protein>
<sequence>MEIAESARKHGITDEAIRHAWEFAIRARRLECDGEERLVVIGPDASGTLIELVAVPALVPDLVIHAQRLRKRYYDYL</sequence>
<proteinExistence type="predicted"/>
<dbReference type="EMBL" id="RJSE01000007">
    <property type="protein sequence ID" value="RNL63199.1"/>
    <property type="molecule type" value="Genomic_DNA"/>
</dbReference>
<evidence type="ECO:0008006" key="3">
    <source>
        <dbReference type="Google" id="ProtNLM"/>
    </source>
</evidence>
<keyword evidence="2" id="KW-1185">Reference proteome</keyword>
<dbReference type="Proteomes" id="UP000267128">
    <property type="component" value="Unassembled WGS sequence"/>
</dbReference>
<dbReference type="AlphaFoldDB" id="A0A3N0CIP0"/>
<comment type="caution">
    <text evidence="1">The sequence shown here is derived from an EMBL/GenBank/DDBJ whole genome shotgun (WGS) entry which is preliminary data.</text>
</comment>
<dbReference type="OrthoDB" id="3577648at2"/>
<dbReference type="RefSeq" id="WP_123228492.1">
    <property type="nucleotide sequence ID" value="NZ_RJSE01000007.1"/>
</dbReference>
<reference evidence="1 2" key="1">
    <citation type="submission" date="2018-11" db="EMBL/GenBank/DDBJ databases">
        <authorList>
            <person name="Li F."/>
        </authorList>
    </citation>
    <scope>NUCLEOTIDE SEQUENCE [LARGE SCALE GENOMIC DNA]</scope>
    <source>
        <strain evidence="1 2">Gsoil 097</strain>
    </source>
</reference>
<evidence type="ECO:0000313" key="1">
    <source>
        <dbReference type="EMBL" id="RNL63199.1"/>
    </source>
</evidence>
<accession>A0A3N0CIP0</accession>
<evidence type="ECO:0000313" key="2">
    <source>
        <dbReference type="Proteomes" id="UP000267128"/>
    </source>
</evidence>
<organism evidence="1 2">
    <name type="scientific">Nocardioides marmoriginsengisoli</name>
    <dbReference type="NCBI Taxonomy" id="661483"/>
    <lineage>
        <taxon>Bacteria</taxon>
        <taxon>Bacillati</taxon>
        <taxon>Actinomycetota</taxon>
        <taxon>Actinomycetes</taxon>
        <taxon>Propionibacteriales</taxon>
        <taxon>Nocardioidaceae</taxon>
        <taxon>Nocardioides</taxon>
    </lineage>
</organism>
<gene>
    <name evidence="1" type="ORF">EFK50_15995</name>
</gene>
<name>A0A3N0CIP0_9ACTN</name>